<keyword evidence="4" id="KW-1185">Reference proteome</keyword>
<sequence length="613" mass="67774">MRMVDGHQLVPSASEQSSSCSRGQLNSSNIDDISSLDEQLNVSQTCDDNDEEVGNVCATEQNDSQSWSLVVAPPIVKVKFRKPPKTTISIQRVTESDRKFEMAGTRNRQLLSKHRIRTSHKTGNCRQMLLDAPSSSQVIKSISNHSRYYGCDPDDDILELTGPEAIASSVFETIDSSTNSSVDSGQGSTDLNFQNCSPKDLLSCDKILPTYARIANTIDHVLRVCSTFHTVLNDEISGKWSNDLICEAKVLIVAIQCSPCATFLSAHDIATVQQIISELQSEHCSTERSVSASIFPIALLRKIIHEVLVTFARIISAHLAECTNHDRLLIIALEHLIHLMLFGDEICRVIIECGGFDSLLYFCEVPSVSNGTLRLLLRALAILCGNYRGALKLLVLNKFELIIELLFTSTIACSAEAAGVLSQLTNPNQYYVRLGNMLSRVVIRILEIVDKSKVAESLLLALAALANITVQERGTIDILYEHNAIKRFVQAHKRPKCHNAFIEEQLLTIFISLANGAYIEALIGQGAIDLLLSLLRTRGGTNVNSCKRIQIRTIQCLRTIASHGIGLKAIHEMNGYSVISKVVRDDSIPSNVKNSLWWITDQLEKKYQLESAV</sequence>
<evidence type="ECO:0000313" key="3">
    <source>
        <dbReference type="EMBL" id="VDK83816.1"/>
    </source>
</evidence>
<dbReference type="InterPro" id="IPR016024">
    <property type="entry name" value="ARM-type_fold"/>
</dbReference>
<dbReference type="Pfam" id="PF19427">
    <property type="entry name" value="Insc_C"/>
    <property type="match status" value="1"/>
</dbReference>
<evidence type="ECO:0000313" key="4">
    <source>
        <dbReference type="Proteomes" id="UP000277928"/>
    </source>
</evidence>
<dbReference type="InterPro" id="IPR039921">
    <property type="entry name" value="Inscuteable"/>
</dbReference>
<dbReference type="GO" id="GO:0009786">
    <property type="term" value="P:regulation of asymmetric cell division"/>
    <property type="evidence" value="ECO:0007669"/>
    <property type="project" value="TreeGrafter"/>
</dbReference>
<dbReference type="GO" id="GO:0008093">
    <property type="term" value="F:cytoskeletal anchor activity"/>
    <property type="evidence" value="ECO:0007669"/>
    <property type="project" value="TreeGrafter"/>
</dbReference>
<proteinExistence type="predicted"/>
<gene>
    <name evidence="3" type="ORF">NLS_LOCUS6373</name>
</gene>
<feature type="region of interest" description="Disordered" evidence="1">
    <location>
        <begin position="1"/>
        <end position="30"/>
    </location>
</feature>
<evidence type="ECO:0000256" key="1">
    <source>
        <dbReference type="SAM" id="MobiDB-lite"/>
    </source>
</evidence>
<dbReference type="PANTHER" id="PTHR21386:SF0">
    <property type="entry name" value="PROTEIN INSCUTEABLE HOMOLOG"/>
    <property type="match status" value="1"/>
</dbReference>
<feature type="domain" description="Protein inscuteable homologue C-terminal" evidence="2">
    <location>
        <begin position="329"/>
        <end position="557"/>
    </location>
</feature>
<protein>
    <recommendedName>
        <fullName evidence="2">Protein inscuteable homologue C-terminal domain-containing protein</fullName>
    </recommendedName>
</protein>
<feature type="compositionally biased region" description="Polar residues" evidence="1">
    <location>
        <begin position="11"/>
        <end position="24"/>
    </location>
</feature>
<reference evidence="3 4" key="1">
    <citation type="submission" date="2018-08" db="EMBL/GenBank/DDBJ databases">
        <authorList>
            <person name="Laetsch R D."/>
            <person name="Stevens L."/>
            <person name="Kumar S."/>
            <person name="Blaxter L. M."/>
        </authorList>
    </citation>
    <scope>NUCLEOTIDE SEQUENCE [LARGE SCALE GENOMIC DNA]</scope>
</reference>
<dbReference type="AlphaFoldDB" id="A0A3P6T6Y4"/>
<dbReference type="STRING" id="42156.A0A3P6T6Y4"/>
<dbReference type="GO" id="GO:0000132">
    <property type="term" value="P:establishment of mitotic spindle orientation"/>
    <property type="evidence" value="ECO:0007669"/>
    <property type="project" value="TreeGrafter"/>
</dbReference>
<dbReference type="OrthoDB" id="5796379at2759"/>
<dbReference type="PANTHER" id="PTHR21386">
    <property type="entry name" value="INSCUTEABLE"/>
    <property type="match status" value="1"/>
</dbReference>
<dbReference type="GO" id="GO:0008356">
    <property type="term" value="P:asymmetric cell division"/>
    <property type="evidence" value="ECO:0007669"/>
    <property type="project" value="InterPro"/>
</dbReference>
<dbReference type="GO" id="GO:0045179">
    <property type="term" value="C:apical cortex"/>
    <property type="evidence" value="ECO:0007669"/>
    <property type="project" value="TreeGrafter"/>
</dbReference>
<dbReference type="InterPro" id="IPR045789">
    <property type="entry name" value="Insc_C"/>
</dbReference>
<dbReference type="Proteomes" id="UP000277928">
    <property type="component" value="Unassembled WGS sequence"/>
</dbReference>
<dbReference type="EMBL" id="UYRX01000557">
    <property type="protein sequence ID" value="VDK83816.1"/>
    <property type="molecule type" value="Genomic_DNA"/>
</dbReference>
<dbReference type="InterPro" id="IPR011989">
    <property type="entry name" value="ARM-like"/>
</dbReference>
<organism evidence="3 4">
    <name type="scientific">Litomosoides sigmodontis</name>
    <name type="common">Filarial nematode worm</name>
    <dbReference type="NCBI Taxonomy" id="42156"/>
    <lineage>
        <taxon>Eukaryota</taxon>
        <taxon>Metazoa</taxon>
        <taxon>Ecdysozoa</taxon>
        <taxon>Nematoda</taxon>
        <taxon>Chromadorea</taxon>
        <taxon>Rhabditida</taxon>
        <taxon>Spirurina</taxon>
        <taxon>Spiruromorpha</taxon>
        <taxon>Filarioidea</taxon>
        <taxon>Onchocercidae</taxon>
        <taxon>Litomosoides</taxon>
    </lineage>
</organism>
<dbReference type="GO" id="GO:0045176">
    <property type="term" value="P:apical protein localization"/>
    <property type="evidence" value="ECO:0007669"/>
    <property type="project" value="TreeGrafter"/>
</dbReference>
<name>A0A3P6T6Y4_LITSI</name>
<dbReference type="Gene3D" id="1.25.10.10">
    <property type="entry name" value="Leucine-rich Repeat Variant"/>
    <property type="match status" value="1"/>
</dbReference>
<accession>A0A3P6T6Y4</accession>
<dbReference type="SUPFAM" id="SSF48371">
    <property type="entry name" value="ARM repeat"/>
    <property type="match status" value="1"/>
</dbReference>
<evidence type="ECO:0000259" key="2">
    <source>
        <dbReference type="Pfam" id="PF19427"/>
    </source>
</evidence>